<dbReference type="GO" id="GO:0016791">
    <property type="term" value="F:phosphatase activity"/>
    <property type="evidence" value="ECO:0007669"/>
    <property type="project" value="TreeGrafter"/>
</dbReference>
<feature type="chain" id="PRO_5004571408" description="Acid phosphatase" evidence="4">
    <location>
        <begin position="20"/>
        <end position="520"/>
    </location>
</feature>
<keyword evidence="2" id="KW-0378">Hydrolase</keyword>
<dbReference type="PANTHER" id="PTHR11567">
    <property type="entry name" value="ACID PHOSPHATASE-RELATED"/>
    <property type="match status" value="1"/>
</dbReference>
<evidence type="ECO:0000313" key="5">
    <source>
        <dbReference type="EMBL" id="EQC30272.1"/>
    </source>
</evidence>
<organism evidence="5 6">
    <name type="scientific">Saprolegnia diclina (strain VS20)</name>
    <dbReference type="NCBI Taxonomy" id="1156394"/>
    <lineage>
        <taxon>Eukaryota</taxon>
        <taxon>Sar</taxon>
        <taxon>Stramenopiles</taxon>
        <taxon>Oomycota</taxon>
        <taxon>Saprolegniomycetes</taxon>
        <taxon>Saprolegniales</taxon>
        <taxon>Saprolegniaceae</taxon>
        <taxon>Saprolegnia</taxon>
    </lineage>
</organism>
<evidence type="ECO:0000256" key="3">
    <source>
        <dbReference type="SAM" id="Phobius"/>
    </source>
</evidence>
<dbReference type="Pfam" id="PF00328">
    <property type="entry name" value="His_Phos_2"/>
    <property type="match status" value="1"/>
</dbReference>
<keyword evidence="4" id="KW-0732">Signal</keyword>
<evidence type="ECO:0000256" key="4">
    <source>
        <dbReference type="SAM" id="SignalP"/>
    </source>
</evidence>
<keyword evidence="6" id="KW-1185">Reference proteome</keyword>
<dbReference type="RefSeq" id="XP_008616404.1">
    <property type="nucleotide sequence ID" value="XM_008618182.1"/>
</dbReference>
<keyword evidence="3" id="KW-1133">Transmembrane helix</keyword>
<dbReference type="InterPro" id="IPR033379">
    <property type="entry name" value="Acid_Pase_AS"/>
</dbReference>
<evidence type="ECO:0000313" key="6">
    <source>
        <dbReference type="Proteomes" id="UP000030762"/>
    </source>
</evidence>
<dbReference type="InParanoid" id="T0RK06"/>
<keyword evidence="3" id="KW-0472">Membrane</keyword>
<reference evidence="5 6" key="1">
    <citation type="submission" date="2012-04" db="EMBL/GenBank/DDBJ databases">
        <title>The Genome Sequence of Saprolegnia declina VS20.</title>
        <authorList>
            <consortium name="The Broad Institute Genome Sequencing Platform"/>
            <person name="Russ C."/>
            <person name="Nusbaum C."/>
            <person name="Tyler B."/>
            <person name="van West P."/>
            <person name="Dieguez-Uribeondo J."/>
            <person name="de Bruijn I."/>
            <person name="Tripathy S."/>
            <person name="Jiang R."/>
            <person name="Young S.K."/>
            <person name="Zeng Q."/>
            <person name="Gargeya S."/>
            <person name="Fitzgerald M."/>
            <person name="Haas B."/>
            <person name="Abouelleil A."/>
            <person name="Alvarado L."/>
            <person name="Arachchi H.M."/>
            <person name="Berlin A."/>
            <person name="Chapman S.B."/>
            <person name="Goldberg J."/>
            <person name="Griggs A."/>
            <person name="Gujja S."/>
            <person name="Hansen M."/>
            <person name="Howarth C."/>
            <person name="Imamovic A."/>
            <person name="Larimer J."/>
            <person name="McCowen C."/>
            <person name="Montmayeur A."/>
            <person name="Murphy C."/>
            <person name="Neiman D."/>
            <person name="Pearson M."/>
            <person name="Priest M."/>
            <person name="Roberts A."/>
            <person name="Saif S."/>
            <person name="Shea T."/>
            <person name="Sisk P."/>
            <person name="Sykes S."/>
            <person name="Wortman J."/>
            <person name="Nusbaum C."/>
            <person name="Birren B."/>
        </authorList>
    </citation>
    <scope>NUCLEOTIDE SEQUENCE [LARGE SCALE GENOMIC DNA]</scope>
    <source>
        <strain evidence="5 6">VS20</strain>
    </source>
</reference>
<dbReference type="EMBL" id="JH767177">
    <property type="protein sequence ID" value="EQC30272.1"/>
    <property type="molecule type" value="Genomic_DNA"/>
</dbReference>
<dbReference type="InterPro" id="IPR050645">
    <property type="entry name" value="Histidine_acid_phosphatase"/>
</dbReference>
<dbReference type="PROSITE" id="PS00616">
    <property type="entry name" value="HIS_ACID_PHOSPHAT_1"/>
    <property type="match status" value="1"/>
</dbReference>
<comment type="similarity">
    <text evidence="1">Belongs to the histidine acid phosphatase family.</text>
</comment>
<evidence type="ECO:0000256" key="2">
    <source>
        <dbReference type="ARBA" id="ARBA00022801"/>
    </source>
</evidence>
<dbReference type="InterPro" id="IPR029033">
    <property type="entry name" value="His_PPase_superfam"/>
</dbReference>
<dbReference type="Gene3D" id="3.40.50.1240">
    <property type="entry name" value="Phosphoglycerate mutase-like"/>
    <property type="match status" value="1"/>
</dbReference>
<protein>
    <recommendedName>
        <fullName evidence="7">Acid phosphatase</fullName>
    </recommendedName>
</protein>
<dbReference type="Proteomes" id="UP000030762">
    <property type="component" value="Unassembled WGS sequence"/>
</dbReference>
<dbReference type="GeneID" id="19952849"/>
<dbReference type="InterPro" id="IPR000560">
    <property type="entry name" value="His_Pase_clade-2"/>
</dbReference>
<gene>
    <name evidence="5" type="ORF">SDRG_12122</name>
</gene>
<evidence type="ECO:0008006" key="7">
    <source>
        <dbReference type="Google" id="ProtNLM"/>
    </source>
</evidence>
<name>T0RK06_SAPDV</name>
<proteinExistence type="inferred from homology"/>
<dbReference type="eggNOG" id="ENOG502QTWT">
    <property type="taxonomic scope" value="Eukaryota"/>
</dbReference>
<feature type="transmembrane region" description="Helical" evidence="3">
    <location>
        <begin position="478"/>
        <end position="499"/>
    </location>
</feature>
<accession>T0RK06</accession>
<dbReference type="OMA" id="NDIVDCC"/>
<sequence>MVGLQHASAIALLASTALGDSLRQVAVVSRHGVRGPYGPDGLPPTLANLQRYSKNAFPFLVSAKDWGTSQNASELVSPKLTAHGRSAIQKMGEYFGAHLYPSLAQPSTCHATFAYADDNERDIDTAQAFLDGFLPSACATVKPDTNGSRLLFEQGQDPTAVCPATSQTLYKGIVGNATADNIVRHLVPEIQALNDIVDCCQPDVCAVASARALLAGPPTTCTLLTVPSTWSGKFYEPWSDAFSEAQYLSEWFLLQSLNNMPLPPNKTLDEMVALGQVHNAHMQLVTNPFNAENFGSTLLVHLVASMEEAITGVAVPIAPGPGPHLLHDVASQFLLYAGHDINLLYLKNLLRMEWATNDWNVNQPNPGSMLLFEVHADANKSASTSEADFYVQAYFVAASPQQIRGAETLSPINPPNRVPVSIPQCSEDVLLTNGDVQVQCRFKDFKATVGKAIRHACVSPSLQAYASTLRHEANSMRFAWSMETVALVLLSGILLIVTFRYIRLARAHASAEYGKYAPIV</sequence>
<dbReference type="AlphaFoldDB" id="T0RK06"/>
<dbReference type="SUPFAM" id="SSF53254">
    <property type="entry name" value="Phosphoglycerate mutase-like"/>
    <property type="match status" value="1"/>
</dbReference>
<evidence type="ECO:0000256" key="1">
    <source>
        <dbReference type="ARBA" id="ARBA00005375"/>
    </source>
</evidence>
<keyword evidence="3" id="KW-0812">Transmembrane</keyword>
<dbReference type="VEuPathDB" id="FungiDB:SDRG_12122"/>
<feature type="signal peptide" evidence="4">
    <location>
        <begin position="1"/>
        <end position="19"/>
    </location>
</feature>
<dbReference type="PANTHER" id="PTHR11567:SF110">
    <property type="entry name" value="2-PHOSPHOXYLOSE PHOSPHATASE 1"/>
    <property type="match status" value="1"/>
</dbReference>
<dbReference type="OrthoDB" id="75078at2759"/>